<dbReference type="Gene3D" id="3.40.50.720">
    <property type="entry name" value="NAD(P)-binding Rossmann-like Domain"/>
    <property type="match status" value="1"/>
</dbReference>
<reference evidence="3 4" key="1">
    <citation type="submission" date="2022-10" db="EMBL/GenBank/DDBJ databases">
        <title>The complete genomes of actinobacterial strains from the NBC collection.</title>
        <authorList>
            <person name="Joergensen T.S."/>
            <person name="Alvarez Arevalo M."/>
            <person name="Sterndorff E.B."/>
            <person name="Faurdal D."/>
            <person name="Vuksanovic O."/>
            <person name="Mourched A.-S."/>
            <person name="Charusanti P."/>
            <person name="Shaw S."/>
            <person name="Blin K."/>
            <person name="Weber T."/>
        </authorList>
    </citation>
    <scope>NUCLEOTIDE SEQUENCE [LARGE SCALE GENOMIC DNA]</scope>
    <source>
        <strain evidence="3 4">NBC 01769</strain>
    </source>
</reference>
<dbReference type="RefSeq" id="WP_326589723.1">
    <property type="nucleotide sequence ID" value="NZ_CP109114.1"/>
</dbReference>
<protein>
    <submittedName>
        <fullName evidence="3">SDR family oxidoreductase</fullName>
    </submittedName>
</protein>
<feature type="domain" description="Thioester reductase (TE)" evidence="2">
    <location>
        <begin position="7"/>
        <end position="198"/>
    </location>
</feature>
<dbReference type="SUPFAM" id="SSF51735">
    <property type="entry name" value="NAD(P)-binding Rossmann-fold domains"/>
    <property type="match status" value="1"/>
</dbReference>
<dbReference type="Pfam" id="PF07993">
    <property type="entry name" value="NAD_binding_4"/>
    <property type="match status" value="1"/>
</dbReference>
<dbReference type="InterPro" id="IPR036291">
    <property type="entry name" value="NAD(P)-bd_dom_sf"/>
</dbReference>
<evidence type="ECO:0000313" key="4">
    <source>
        <dbReference type="Proteomes" id="UP001330827"/>
    </source>
</evidence>
<feature type="region of interest" description="Disordered" evidence="1">
    <location>
        <begin position="224"/>
        <end position="263"/>
    </location>
</feature>
<evidence type="ECO:0000256" key="1">
    <source>
        <dbReference type="SAM" id="MobiDB-lite"/>
    </source>
</evidence>
<name>A0ABZ1FX25_9ACTN</name>
<evidence type="ECO:0000313" key="3">
    <source>
        <dbReference type="EMBL" id="WSC11796.1"/>
    </source>
</evidence>
<dbReference type="InterPro" id="IPR013120">
    <property type="entry name" value="FAR_NAD-bd"/>
</dbReference>
<accession>A0ABZ1FX25</accession>
<keyword evidence="4" id="KW-1185">Reference proteome</keyword>
<dbReference type="Proteomes" id="UP001330827">
    <property type="component" value="Chromosome"/>
</dbReference>
<organism evidence="3 4">
    <name type="scientific">Streptomyces brevispora</name>
    <dbReference type="NCBI Taxonomy" id="887462"/>
    <lineage>
        <taxon>Bacteria</taxon>
        <taxon>Bacillati</taxon>
        <taxon>Actinomycetota</taxon>
        <taxon>Actinomycetes</taxon>
        <taxon>Kitasatosporales</taxon>
        <taxon>Streptomycetaceae</taxon>
        <taxon>Streptomyces</taxon>
    </lineage>
</organism>
<dbReference type="PANTHER" id="PTHR43000">
    <property type="entry name" value="DTDP-D-GLUCOSE 4,6-DEHYDRATASE-RELATED"/>
    <property type="match status" value="1"/>
</dbReference>
<gene>
    <name evidence="3" type="ORF">OIE64_02200</name>
</gene>
<sequence>MLVHVALTGATGFLGLRLLRRLLDTHPSVTVLAHAGSGDALHRITRFFELTGSPETFTARLPGRLRVVETDLAQPRLGLSGRTFQKLADGLGAIWHSAGSINLEGNLPELRRTNVEGTRHVLELAAAGRRKPLVRHVSTAFVAGARRDGVAYEDELDDVCGFENAYERSKYEAELLIHAWSREHRRPVLVLRPSILVTDLPPHPELPSHPLQVIERILRDARCAADPGGPGSRDSDESASSGFPGPRDRGPRSSGPAGRSLIRTVGHPHGRLNLLQVEHAAEVMVRLAGLAPSGGVDTYHVVHDRDVPVPTVVDLLERLVPLSIDLVATKPDTPSALEALLDFYPGMTAYLAHRRRFDDTRVRTRLGPSAASAPVGLDYLWSGLAPRGRALVLSPGTPPAVLPSVRYA</sequence>
<evidence type="ECO:0000259" key="2">
    <source>
        <dbReference type="Pfam" id="PF07993"/>
    </source>
</evidence>
<dbReference type="EMBL" id="CP109114">
    <property type="protein sequence ID" value="WSC11796.1"/>
    <property type="molecule type" value="Genomic_DNA"/>
</dbReference>
<proteinExistence type="predicted"/>